<gene>
    <name evidence="1" type="ORF">HPB50_007556</name>
</gene>
<reference evidence="1" key="1">
    <citation type="submission" date="2020-05" db="EMBL/GenBank/DDBJ databases">
        <title>Large-scale comparative analyses of tick genomes elucidate their genetic diversity and vector capacities.</title>
        <authorList>
            <person name="Jia N."/>
            <person name="Wang J."/>
            <person name="Shi W."/>
            <person name="Du L."/>
            <person name="Sun Y."/>
            <person name="Zhan W."/>
            <person name="Jiang J."/>
            <person name="Wang Q."/>
            <person name="Zhang B."/>
            <person name="Ji P."/>
            <person name="Sakyi L.B."/>
            <person name="Cui X."/>
            <person name="Yuan T."/>
            <person name="Jiang B."/>
            <person name="Yang W."/>
            <person name="Lam T.T.-Y."/>
            <person name="Chang Q."/>
            <person name="Ding S."/>
            <person name="Wang X."/>
            <person name="Zhu J."/>
            <person name="Ruan X."/>
            <person name="Zhao L."/>
            <person name="Wei J."/>
            <person name="Que T."/>
            <person name="Du C."/>
            <person name="Cheng J."/>
            <person name="Dai P."/>
            <person name="Han X."/>
            <person name="Huang E."/>
            <person name="Gao Y."/>
            <person name="Liu J."/>
            <person name="Shao H."/>
            <person name="Ye R."/>
            <person name="Li L."/>
            <person name="Wei W."/>
            <person name="Wang X."/>
            <person name="Wang C."/>
            <person name="Yang T."/>
            <person name="Huo Q."/>
            <person name="Li W."/>
            <person name="Guo W."/>
            <person name="Chen H."/>
            <person name="Zhou L."/>
            <person name="Ni X."/>
            <person name="Tian J."/>
            <person name="Zhou Y."/>
            <person name="Sheng Y."/>
            <person name="Liu T."/>
            <person name="Pan Y."/>
            <person name="Xia L."/>
            <person name="Li J."/>
            <person name="Zhao F."/>
            <person name="Cao W."/>
        </authorList>
    </citation>
    <scope>NUCLEOTIDE SEQUENCE</scope>
    <source>
        <strain evidence="1">Hyas-2018</strain>
    </source>
</reference>
<proteinExistence type="predicted"/>
<keyword evidence="2" id="KW-1185">Reference proteome</keyword>
<evidence type="ECO:0000313" key="1">
    <source>
        <dbReference type="EMBL" id="KAH6945206.1"/>
    </source>
</evidence>
<protein>
    <submittedName>
        <fullName evidence="1">Uncharacterized protein</fullName>
    </submittedName>
</protein>
<evidence type="ECO:0000313" key="2">
    <source>
        <dbReference type="Proteomes" id="UP000821845"/>
    </source>
</evidence>
<comment type="caution">
    <text evidence="1">The sequence shown here is derived from an EMBL/GenBank/DDBJ whole genome shotgun (WGS) entry which is preliminary data.</text>
</comment>
<sequence>MSAGKSSSSISRVGRSEKSPKRREERSTVNRIVRAFQSCRRIKDALRKPRSRVTTEQEDAWIVAAAAVKPGLSAQQIKNTLDLRASVTMVKRRLREAGLKSRIAAQKPLLRAQNKEKRLQFSRQHAQRSTEEWKQVVFTDECTFTTSCDQQARIWSPDNTRYQAKFLQRVSKSGRSTAHRELAKVHFSGAGPVFQHDRSPMHTSKKVEALLRQLNIAVLEWPPQSPDFNITANIWGQMKAALASKPLHEMSKDSLWRAVHAEWERLKLDATLVDSLYSSLPRRMAAAIASGGDATRC</sequence>
<accession>A0ACB7TG27</accession>
<name>A0ACB7TG27_HYAAI</name>
<dbReference type="Proteomes" id="UP000821845">
    <property type="component" value="Chromosome 1"/>
</dbReference>
<organism evidence="1 2">
    <name type="scientific">Hyalomma asiaticum</name>
    <name type="common">Tick</name>
    <dbReference type="NCBI Taxonomy" id="266040"/>
    <lineage>
        <taxon>Eukaryota</taxon>
        <taxon>Metazoa</taxon>
        <taxon>Ecdysozoa</taxon>
        <taxon>Arthropoda</taxon>
        <taxon>Chelicerata</taxon>
        <taxon>Arachnida</taxon>
        <taxon>Acari</taxon>
        <taxon>Parasitiformes</taxon>
        <taxon>Ixodida</taxon>
        <taxon>Ixodoidea</taxon>
        <taxon>Ixodidae</taxon>
        <taxon>Hyalomminae</taxon>
        <taxon>Hyalomma</taxon>
    </lineage>
</organism>
<dbReference type="EMBL" id="CM023481">
    <property type="protein sequence ID" value="KAH6945206.1"/>
    <property type="molecule type" value="Genomic_DNA"/>
</dbReference>